<organism evidence="1 2">
    <name type="scientific">Pontibacter anaerobius</name>
    <dbReference type="NCBI Taxonomy" id="2993940"/>
    <lineage>
        <taxon>Bacteria</taxon>
        <taxon>Pseudomonadati</taxon>
        <taxon>Bacteroidota</taxon>
        <taxon>Cytophagia</taxon>
        <taxon>Cytophagales</taxon>
        <taxon>Hymenobacteraceae</taxon>
        <taxon>Pontibacter</taxon>
    </lineage>
</organism>
<sequence length="134" mass="15470">MRTIYLTALMSFVLLFTSCKDNSVEPVDLTGDWQSEEIYVNGKLQENSNSTWLSLRKDNSFYRNYTLGTWSLQDGKLEIIFSADTGLQPLQYKVVNSSGNNLTLETTVTEKEHFWLWGNLDGDQTIIIEKYVKR</sequence>
<evidence type="ECO:0000313" key="2">
    <source>
        <dbReference type="Proteomes" id="UP001207228"/>
    </source>
</evidence>
<dbReference type="Proteomes" id="UP001207228">
    <property type="component" value="Unassembled WGS sequence"/>
</dbReference>
<dbReference type="PROSITE" id="PS51257">
    <property type="entry name" value="PROKAR_LIPOPROTEIN"/>
    <property type="match status" value="1"/>
</dbReference>
<name>A0ABT3RB85_9BACT</name>
<protein>
    <recommendedName>
        <fullName evidence="3">Lipocalin-like domain-containing protein</fullName>
    </recommendedName>
</protein>
<accession>A0ABT3RB85</accession>
<dbReference type="EMBL" id="JAPFQO010000001">
    <property type="protein sequence ID" value="MCX2738781.1"/>
    <property type="molecule type" value="Genomic_DNA"/>
</dbReference>
<evidence type="ECO:0000313" key="1">
    <source>
        <dbReference type="EMBL" id="MCX2738781.1"/>
    </source>
</evidence>
<comment type="caution">
    <text evidence="1">The sequence shown here is derived from an EMBL/GenBank/DDBJ whole genome shotgun (WGS) entry which is preliminary data.</text>
</comment>
<keyword evidence="2" id="KW-1185">Reference proteome</keyword>
<gene>
    <name evidence="1" type="ORF">OO017_02385</name>
</gene>
<reference evidence="1 2" key="1">
    <citation type="submission" date="2022-11" db="EMBL/GenBank/DDBJ databases">
        <title>The characterization of three novel Bacteroidetes species and genomic analysis of their roles in tidal elemental geochemical cycles.</title>
        <authorList>
            <person name="Ma K.-J."/>
        </authorList>
    </citation>
    <scope>NUCLEOTIDE SEQUENCE [LARGE SCALE GENOMIC DNA]</scope>
    <source>
        <strain evidence="1 2">M82</strain>
    </source>
</reference>
<proteinExistence type="predicted"/>
<evidence type="ECO:0008006" key="3">
    <source>
        <dbReference type="Google" id="ProtNLM"/>
    </source>
</evidence>
<dbReference type="RefSeq" id="WP_266050830.1">
    <property type="nucleotide sequence ID" value="NZ_JAPFQO010000001.1"/>
</dbReference>